<sequence length="322" mass="35511">AYTTATKAYHITDIFLSNHHIISYARIGLLNATRRIGRPKLALDLFARMGDEQPNEHSYANMTRSCTALHVPATGAQVHTHAVKSGFLSASFMAKSIVSMYMKCGCYEAKYDVFRSLSEPNLVSHNAMIAGLAASSQPEMGLDVFRLMKLHEMRPNRFLYVVALVICSKLEDSSIGAALHCDTIKVGLDVTTFVGNVILGMYSKHGTIMAAEQLGDHMEALKLFKDMVDASVCPDNFTFASVLAACREHSLFYHGREVHGHLIRSRDDFDVVVSNAIMSMYTSLGSLLSIYRVNGDTDVGSRVVERLVALVLLSHLYALGKR</sequence>
<dbReference type="InterPro" id="IPR046960">
    <property type="entry name" value="PPR_At4g14850-like_plant"/>
</dbReference>
<gene>
    <name evidence="4" type="ORF">BDA96_04G200900</name>
</gene>
<reference evidence="4" key="2">
    <citation type="submission" date="2020-10" db="EMBL/GenBank/DDBJ databases">
        <authorList>
            <person name="Cooper E.A."/>
            <person name="Brenton Z.W."/>
            <person name="Flinn B.S."/>
            <person name="Jenkins J."/>
            <person name="Shu S."/>
            <person name="Flowers D."/>
            <person name="Luo F."/>
            <person name="Wang Y."/>
            <person name="Xia P."/>
            <person name="Barry K."/>
            <person name="Daum C."/>
            <person name="Lipzen A."/>
            <person name="Yoshinaga Y."/>
            <person name="Schmutz J."/>
            <person name="Saski C."/>
            <person name="Vermerris W."/>
            <person name="Kresovich S."/>
        </authorList>
    </citation>
    <scope>NUCLEOTIDE SEQUENCE</scope>
</reference>
<organism evidence="4 5">
    <name type="scientific">Sorghum bicolor</name>
    <name type="common">Sorghum</name>
    <name type="synonym">Sorghum vulgare</name>
    <dbReference type="NCBI Taxonomy" id="4558"/>
    <lineage>
        <taxon>Eukaryota</taxon>
        <taxon>Viridiplantae</taxon>
        <taxon>Streptophyta</taxon>
        <taxon>Embryophyta</taxon>
        <taxon>Tracheophyta</taxon>
        <taxon>Spermatophyta</taxon>
        <taxon>Magnoliopsida</taxon>
        <taxon>Liliopsida</taxon>
        <taxon>Poales</taxon>
        <taxon>Poaceae</taxon>
        <taxon>PACMAD clade</taxon>
        <taxon>Panicoideae</taxon>
        <taxon>Andropogonodae</taxon>
        <taxon>Andropogoneae</taxon>
        <taxon>Sorghinae</taxon>
        <taxon>Sorghum</taxon>
    </lineage>
</organism>
<dbReference type="AlphaFoldDB" id="A0A921UJ92"/>
<evidence type="ECO:0008006" key="6">
    <source>
        <dbReference type="Google" id="ProtNLM"/>
    </source>
</evidence>
<evidence type="ECO:0000256" key="1">
    <source>
        <dbReference type="ARBA" id="ARBA00022737"/>
    </source>
</evidence>
<dbReference type="InterPro" id="IPR002885">
    <property type="entry name" value="PPR_rpt"/>
</dbReference>
<evidence type="ECO:0000313" key="4">
    <source>
        <dbReference type="EMBL" id="KAG0533529.1"/>
    </source>
</evidence>
<evidence type="ECO:0000256" key="2">
    <source>
        <dbReference type="ARBA" id="ARBA00022946"/>
    </source>
</evidence>
<evidence type="ECO:0000313" key="5">
    <source>
        <dbReference type="Proteomes" id="UP000807115"/>
    </source>
</evidence>
<name>A0A921UJ92_SORBI</name>
<feature type="non-terminal residue" evidence="4">
    <location>
        <position position="1"/>
    </location>
</feature>
<dbReference type="GO" id="GO:0003723">
    <property type="term" value="F:RNA binding"/>
    <property type="evidence" value="ECO:0007669"/>
    <property type="project" value="InterPro"/>
</dbReference>
<evidence type="ECO:0000256" key="3">
    <source>
        <dbReference type="PROSITE-ProRule" id="PRU00708"/>
    </source>
</evidence>
<accession>A0A921UJ92</accession>
<dbReference type="NCBIfam" id="TIGR00756">
    <property type="entry name" value="PPR"/>
    <property type="match status" value="1"/>
</dbReference>
<proteinExistence type="predicted"/>
<dbReference type="Pfam" id="PF01535">
    <property type="entry name" value="PPR"/>
    <property type="match status" value="2"/>
</dbReference>
<dbReference type="InterPro" id="IPR011990">
    <property type="entry name" value="TPR-like_helical_dom_sf"/>
</dbReference>
<dbReference type="EMBL" id="CM027683">
    <property type="protein sequence ID" value="KAG0533529.1"/>
    <property type="molecule type" value="Genomic_DNA"/>
</dbReference>
<reference evidence="4" key="1">
    <citation type="journal article" date="2019" name="BMC Genomics">
        <title>A new reference genome for Sorghum bicolor reveals high levels of sequence similarity between sweet and grain genotypes: implications for the genetics of sugar metabolism.</title>
        <authorList>
            <person name="Cooper E.A."/>
            <person name="Brenton Z.W."/>
            <person name="Flinn B.S."/>
            <person name="Jenkins J."/>
            <person name="Shu S."/>
            <person name="Flowers D."/>
            <person name="Luo F."/>
            <person name="Wang Y."/>
            <person name="Xia P."/>
            <person name="Barry K."/>
            <person name="Daum C."/>
            <person name="Lipzen A."/>
            <person name="Yoshinaga Y."/>
            <person name="Schmutz J."/>
            <person name="Saski C."/>
            <person name="Vermerris W."/>
            <person name="Kresovich S."/>
        </authorList>
    </citation>
    <scope>NUCLEOTIDE SEQUENCE</scope>
</reference>
<keyword evidence="2" id="KW-0809">Transit peptide</keyword>
<dbReference type="Gene3D" id="1.25.40.10">
    <property type="entry name" value="Tetratricopeptide repeat domain"/>
    <property type="match status" value="2"/>
</dbReference>
<dbReference type="Proteomes" id="UP000807115">
    <property type="component" value="Chromosome 4"/>
</dbReference>
<dbReference type="GO" id="GO:0009451">
    <property type="term" value="P:RNA modification"/>
    <property type="evidence" value="ECO:0007669"/>
    <property type="project" value="InterPro"/>
</dbReference>
<dbReference type="PANTHER" id="PTHR24015">
    <property type="entry name" value="OS07G0578800 PROTEIN-RELATED"/>
    <property type="match status" value="1"/>
</dbReference>
<protein>
    <recommendedName>
        <fullName evidence="6">Pentatricopeptide repeat-containing protein</fullName>
    </recommendedName>
</protein>
<dbReference type="PROSITE" id="PS51375">
    <property type="entry name" value="PPR"/>
    <property type="match status" value="1"/>
</dbReference>
<comment type="caution">
    <text evidence="4">The sequence shown here is derived from an EMBL/GenBank/DDBJ whole genome shotgun (WGS) entry which is preliminary data.</text>
</comment>
<keyword evidence="1" id="KW-0677">Repeat</keyword>
<feature type="repeat" description="PPR" evidence="3">
    <location>
        <begin position="121"/>
        <end position="155"/>
    </location>
</feature>